<dbReference type="AlphaFoldDB" id="A0A9P0FGJ0"/>
<protein>
    <submittedName>
        <fullName evidence="2">Uncharacterized protein</fullName>
    </submittedName>
</protein>
<dbReference type="PANTHER" id="PTHR10773:SF19">
    <property type="match status" value="1"/>
</dbReference>
<evidence type="ECO:0000313" key="2">
    <source>
        <dbReference type="EMBL" id="CAH0553148.1"/>
    </source>
</evidence>
<gene>
    <name evidence="2" type="ORF">MELIAE_LOCUS5233</name>
</gene>
<evidence type="ECO:0000256" key="1">
    <source>
        <dbReference type="SAM" id="Coils"/>
    </source>
</evidence>
<keyword evidence="1" id="KW-0175">Coiled coil</keyword>
<dbReference type="PANTHER" id="PTHR10773">
    <property type="entry name" value="DNA-DIRECTED RNA POLYMERASES I, II, AND III SUBUNIT RPABC2"/>
    <property type="match status" value="1"/>
</dbReference>
<reference evidence="2" key="1">
    <citation type="submission" date="2021-12" db="EMBL/GenBank/DDBJ databases">
        <authorList>
            <person name="King R."/>
        </authorList>
    </citation>
    <scope>NUCLEOTIDE SEQUENCE</scope>
</reference>
<dbReference type="OrthoDB" id="6771654at2759"/>
<dbReference type="EMBL" id="OV121134">
    <property type="protein sequence ID" value="CAH0553148.1"/>
    <property type="molecule type" value="Genomic_DNA"/>
</dbReference>
<proteinExistence type="predicted"/>
<sequence length="374" mass="42827">MFSLYTEDEPNHKIGFSSYKTIFYKNFNLRRKVPVKDTCNLCDSFNAKIKNFQHDVVLREEQELQHKQHLLKAQEARESMKHDMEEAKTNNKLETATYDIEKVLGLPKLPTNIVYYKRQLSIYNEGVHTSSNDTPYCFVWKEGTAGRGAQEVGSCLKKFVDMYLTPETEELILWSDSCGGQNRNIKIVLLLKAILEAHPLLKTIYLKYLIPGHSFLPNDTDFGEIERSIKYQIHNLVFLASSSKGTPERLSQLSVDEQPEAASSSAKRSRGMINIFNDEKVVAALDKSKVSNRDAVHLAAAIVQSLRIDLETVTLNMSSVRLARQKVRDARAIKIKTYFKTMELKALVLHSDGKLMEDVNKREKFTHSSGKWKY</sequence>
<name>A0A9P0FGJ0_BRAAE</name>
<organism evidence="2 3">
    <name type="scientific">Brassicogethes aeneus</name>
    <name type="common">Rape pollen beetle</name>
    <name type="synonym">Meligethes aeneus</name>
    <dbReference type="NCBI Taxonomy" id="1431903"/>
    <lineage>
        <taxon>Eukaryota</taxon>
        <taxon>Metazoa</taxon>
        <taxon>Ecdysozoa</taxon>
        <taxon>Arthropoda</taxon>
        <taxon>Hexapoda</taxon>
        <taxon>Insecta</taxon>
        <taxon>Pterygota</taxon>
        <taxon>Neoptera</taxon>
        <taxon>Endopterygota</taxon>
        <taxon>Coleoptera</taxon>
        <taxon>Polyphaga</taxon>
        <taxon>Cucujiformia</taxon>
        <taxon>Nitidulidae</taxon>
        <taxon>Meligethinae</taxon>
        <taxon>Brassicogethes</taxon>
    </lineage>
</organism>
<feature type="coiled-coil region" evidence="1">
    <location>
        <begin position="57"/>
        <end position="90"/>
    </location>
</feature>
<evidence type="ECO:0000313" key="3">
    <source>
        <dbReference type="Proteomes" id="UP001154078"/>
    </source>
</evidence>
<accession>A0A9P0FGJ0</accession>
<keyword evidence="3" id="KW-1185">Reference proteome</keyword>
<dbReference type="Proteomes" id="UP001154078">
    <property type="component" value="Chromosome 3"/>
</dbReference>